<name>A0ABQ1JXX7_9FLAO</name>
<protein>
    <submittedName>
        <fullName evidence="2">Cytochrome Cbb3 oxidase maturation protein CcoH</fullName>
    </submittedName>
</protein>
<evidence type="ECO:0000313" key="2">
    <source>
        <dbReference type="EMBL" id="GGB80227.1"/>
    </source>
</evidence>
<keyword evidence="1" id="KW-0472">Membrane</keyword>
<reference evidence="3" key="1">
    <citation type="journal article" date="2019" name="Int. J. Syst. Evol. Microbiol.">
        <title>The Global Catalogue of Microorganisms (GCM) 10K type strain sequencing project: providing services to taxonomists for standard genome sequencing and annotation.</title>
        <authorList>
            <consortium name="The Broad Institute Genomics Platform"/>
            <consortium name="The Broad Institute Genome Sequencing Center for Infectious Disease"/>
            <person name="Wu L."/>
            <person name="Ma J."/>
        </authorList>
    </citation>
    <scope>NUCLEOTIDE SEQUENCE [LARGE SCALE GENOMIC DNA]</scope>
    <source>
        <strain evidence="3">CGMCC 1.15461</strain>
    </source>
</reference>
<gene>
    <name evidence="2" type="primary">ccoH</name>
    <name evidence="2" type="ORF">GCM10007424_20430</name>
</gene>
<organism evidence="2 3">
    <name type="scientific">Flavobacterium suaedae</name>
    <dbReference type="NCBI Taxonomy" id="1767027"/>
    <lineage>
        <taxon>Bacteria</taxon>
        <taxon>Pseudomonadati</taxon>
        <taxon>Bacteroidota</taxon>
        <taxon>Flavobacteriia</taxon>
        <taxon>Flavobacteriales</taxon>
        <taxon>Flavobacteriaceae</taxon>
        <taxon>Flavobacterium</taxon>
    </lineage>
</organism>
<dbReference type="EMBL" id="BMJE01000005">
    <property type="protein sequence ID" value="GGB80227.1"/>
    <property type="molecule type" value="Genomic_DNA"/>
</dbReference>
<comment type="caution">
    <text evidence="2">The sequence shown here is derived from an EMBL/GenBank/DDBJ whole genome shotgun (WGS) entry which is preliminary data.</text>
</comment>
<evidence type="ECO:0000313" key="3">
    <source>
        <dbReference type="Proteomes" id="UP000615760"/>
    </source>
</evidence>
<feature type="transmembrane region" description="Helical" evidence="1">
    <location>
        <begin position="7"/>
        <end position="27"/>
    </location>
</feature>
<dbReference type="Pfam" id="PF05751">
    <property type="entry name" value="FixH"/>
    <property type="match status" value="1"/>
</dbReference>
<accession>A0ABQ1JXX7</accession>
<proteinExistence type="predicted"/>
<keyword evidence="1" id="KW-1133">Transmembrane helix</keyword>
<keyword evidence="3" id="KW-1185">Reference proteome</keyword>
<dbReference type="RefSeq" id="WP_308421047.1">
    <property type="nucleotide sequence ID" value="NZ_BMJE01000005.1"/>
</dbReference>
<dbReference type="InterPro" id="IPR008620">
    <property type="entry name" value="FixH"/>
</dbReference>
<dbReference type="Proteomes" id="UP000615760">
    <property type="component" value="Unassembled WGS sequence"/>
</dbReference>
<keyword evidence="1" id="KW-0812">Transmembrane</keyword>
<sequence length="151" mass="17432">MKIKFNWGTGIALAILFFIAFIMYFVIKVQSDHSYDNELVVEDYYKKERTLEAKLNREQNAADLTDQVTIHQNAESIIIHFPQAFDATKITGKVSLYRPSNQRLDFDIPISISAPQLLIPKSDLAGGRWDIAVEWKYNGTEYRNNKMLTLN</sequence>
<evidence type="ECO:0000256" key="1">
    <source>
        <dbReference type="SAM" id="Phobius"/>
    </source>
</evidence>